<organism evidence="2 3">
    <name type="scientific">Lactarius akahatsu</name>
    <dbReference type="NCBI Taxonomy" id="416441"/>
    <lineage>
        <taxon>Eukaryota</taxon>
        <taxon>Fungi</taxon>
        <taxon>Dikarya</taxon>
        <taxon>Basidiomycota</taxon>
        <taxon>Agaricomycotina</taxon>
        <taxon>Agaricomycetes</taxon>
        <taxon>Russulales</taxon>
        <taxon>Russulaceae</taxon>
        <taxon>Lactarius</taxon>
    </lineage>
</organism>
<name>A0AAD4LDE3_9AGAM</name>
<protein>
    <submittedName>
        <fullName evidence="2">Uncharacterized protein</fullName>
    </submittedName>
</protein>
<reference evidence="2" key="1">
    <citation type="submission" date="2022-01" db="EMBL/GenBank/DDBJ databases">
        <title>Comparative genomics reveals a dynamic genome evolution in the ectomycorrhizal milk-cap (Lactarius) mushrooms.</title>
        <authorList>
            <consortium name="DOE Joint Genome Institute"/>
            <person name="Lebreton A."/>
            <person name="Tang N."/>
            <person name="Kuo A."/>
            <person name="LaButti K."/>
            <person name="Drula E."/>
            <person name="Barry K."/>
            <person name="Clum A."/>
            <person name="Lipzen A."/>
            <person name="Mousain D."/>
            <person name="Ng V."/>
            <person name="Wang R."/>
            <person name="Wang X."/>
            <person name="Dai Y."/>
            <person name="Henrissat B."/>
            <person name="Grigoriev I.V."/>
            <person name="Guerin-Laguette A."/>
            <person name="Yu F."/>
            <person name="Martin F.M."/>
        </authorList>
    </citation>
    <scope>NUCLEOTIDE SEQUENCE</scope>
    <source>
        <strain evidence="2">QP</strain>
    </source>
</reference>
<proteinExistence type="predicted"/>
<evidence type="ECO:0000256" key="1">
    <source>
        <dbReference type="SAM" id="MobiDB-lite"/>
    </source>
</evidence>
<dbReference type="Proteomes" id="UP001201163">
    <property type="component" value="Unassembled WGS sequence"/>
</dbReference>
<evidence type="ECO:0000313" key="2">
    <source>
        <dbReference type="EMBL" id="KAH8989696.1"/>
    </source>
</evidence>
<dbReference type="EMBL" id="JAKELL010000035">
    <property type="protein sequence ID" value="KAH8989696.1"/>
    <property type="molecule type" value="Genomic_DNA"/>
</dbReference>
<comment type="caution">
    <text evidence="2">The sequence shown here is derived from an EMBL/GenBank/DDBJ whole genome shotgun (WGS) entry which is preliminary data.</text>
</comment>
<sequence length="259" mass="28831">MPGVFFQRHHSQQNALGGIESPSLSTRMAAVNDLQKSLVNFKLRSADCDLDVARNLLQQHIHLIEVEDQEVIGLLYDDLEDIESRLEKTKSRLKRWVLNMHFKRVSKTTYMVIKDASDRAIDRQIRNKLREASSSRGLPTSTEQTSVQPTSPDPHAILPIADSRPSSTLTDAAVSSVDMTALQSQTTGEPAVLLRLRRQGDPPLHYVAALSPNPRPEHGIVEEAEMASIASSRHPQFEFSASDILDSRSDESLRSSGEE</sequence>
<keyword evidence="3" id="KW-1185">Reference proteome</keyword>
<feature type="region of interest" description="Disordered" evidence="1">
    <location>
        <begin position="227"/>
        <end position="259"/>
    </location>
</feature>
<feature type="compositionally biased region" description="Basic and acidic residues" evidence="1">
    <location>
        <begin position="245"/>
        <end position="259"/>
    </location>
</feature>
<feature type="compositionally biased region" description="Polar residues" evidence="1">
    <location>
        <begin position="134"/>
        <end position="150"/>
    </location>
</feature>
<evidence type="ECO:0000313" key="3">
    <source>
        <dbReference type="Proteomes" id="UP001201163"/>
    </source>
</evidence>
<dbReference type="AlphaFoldDB" id="A0AAD4LDE3"/>
<gene>
    <name evidence="2" type="ORF">EDB92DRAFT_1867131</name>
</gene>
<accession>A0AAD4LDE3</accession>
<feature type="region of interest" description="Disordered" evidence="1">
    <location>
        <begin position="129"/>
        <end position="171"/>
    </location>
</feature>